<dbReference type="PANTHER" id="PTHR35526">
    <property type="entry name" value="ANTI-SIGMA-F FACTOR RSBW-RELATED"/>
    <property type="match status" value="1"/>
</dbReference>
<dbReference type="CDD" id="cd16936">
    <property type="entry name" value="HATPase_RsbW-like"/>
    <property type="match status" value="1"/>
</dbReference>
<proteinExistence type="predicted"/>
<name>A0ABY4TF91_9ACTN</name>
<accession>A0ABY4TF91</accession>
<organism evidence="4 5">
    <name type="scientific">Streptomyces sudanensis</name>
    <dbReference type="NCBI Taxonomy" id="436397"/>
    <lineage>
        <taxon>Bacteria</taxon>
        <taxon>Bacillati</taxon>
        <taxon>Actinomycetota</taxon>
        <taxon>Actinomycetes</taxon>
        <taxon>Kitasatosporales</taxon>
        <taxon>Streptomycetaceae</taxon>
        <taxon>Streptomyces</taxon>
    </lineage>
</organism>
<evidence type="ECO:0000259" key="3">
    <source>
        <dbReference type="Pfam" id="PF13581"/>
    </source>
</evidence>
<evidence type="ECO:0000256" key="1">
    <source>
        <dbReference type="ARBA" id="ARBA00022527"/>
    </source>
</evidence>
<keyword evidence="4" id="KW-0067">ATP-binding</keyword>
<dbReference type="EMBL" id="CP095474">
    <property type="protein sequence ID" value="URN17604.1"/>
    <property type="molecule type" value="Genomic_DNA"/>
</dbReference>
<dbReference type="InterPro" id="IPR003594">
    <property type="entry name" value="HATPase_dom"/>
</dbReference>
<gene>
    <name evidence="4" type="ORF">MW084_18530</name>
</gene>
<protein>
    <submittedName>
        <fullName evidence="4">ATP-binding protein</fullName>
    </submittedName>
</protein>
<keyword evidence="1" id="KW-0418">Kinase</keyword>
<keyword evidence="5" id="KW-1185">Reference proteome</keyword>
<keyword evidence="1" id="KW-0723">Serine/threonine-protein kinase</keyword>
<feature type="region of interest" description="Disordered" evidence="2">
    <location>
        <begin position="130"/>
        <end position="155"/>
    </location>
</feature>
<feature type="domain" description="Histidine kinase/HSP90-like ATPase" evidence="3">
    <location>
        <begin position="8"/>
        <end position="108"/>
    </location>
</feature>
<feature type="compositionally biased region" description="Basic and acidic residues" evidence="2">
    <location>
        <begin position="146"/>
        <end position="155"/>
    </location>
</feature>
<dbReference type="Pfam" id="PF13581">
    <property type="entry name" value="HATPase_c_2"/>
    <property type="match status" value="1"/>
</dbReference>
<evidence type="ECO:0000313" key="4">
    <source>
        <dbReference type="EMBL" id="URN17604.1"/>
    </source>
</evidence>
<dbReference type="InterPro" id="IPR036890">
    <property type="entry name" value="HATPase_C_sf"/>
</dbReference>
<sequence>MDDATMSFPAEPQHVEQMRRITVARLKRCGFASQTIRAAEHVVSELVTNAITHGRSAEIDFTLVCEFGREVRIEVDDHSPGTLQPRVAGPDDENGRGLLLVEAFAQSWGRTGTRTWCVVSAGEAQVPLPKFDRLPPMPEPWCPTDPFHRPDPPPQ</sequence>
<dbReference type="SUPFAM" id="SSF55874">
    <property type="entry name" value="ATPase domain of HSP90 chaperone/DNA topoisomerase II/histidine kinase"/>
    <property type="match status" value="1"/>
</dbReference>
<dbReference type="PANTHER" id="PTHR35526:SF3">
    <property type="entry name" value="ANTI-SIGMA-F FACTOR RSBW"/>
    <property type="match status" value="1"/>
</dbReference>
<dbReference type="RefSeq" id="WP_010469470.1">
    <property type="nucleotide sequence ID" value="NZ_CP095474.1"/>
</dbReference>
<evidence type="ECO:0000313" key="5">
    <source>
        <dbReference type="Proteomes" id="UP001056383"/>
    </source>
</evidence>
<reference evidence="4" key="1">
    <citation type="submission" date="2022-04" db="EMBL/GenBank/DDBJ databases">
        <title>Systematic whole-genome sequencing reveals an unexpected diversity among actinomycetoma pathogens and provides insights into their antibacterial susceptibilities.</title>
        <authorList>
            <person name="Watson A.K."/>
            <person name="Kepplinger B."/>
            <person name="Bakhiet S.M."/>
            <person name="Mhmoud N.A."/>
            <person name="Chapman J."/>
            <person name="Allenby N."/>
            <person name="Mickiewicz K."/>
            <person name="Goodfellow M."/>
            <person name="Fahal A.H."/>
            <person name="Errington J."/>
        </authorList>
    </citation>
    <scope>NUCLEOTIDE SEQUENCE</scope>
    <source>
        <strain evidence="4">SD 504</strain>
    </source>
</reference>
<dbReference type="Proteomes" id="UP001056383">
    <property type="component" value="Chromosome"/>
</dbReference>
<keyword evidence="4" id="KW-0547">Nucleotide-binding</keyword>
<evidence type="ECO:0000256" key="2">
    <source>
        <dbReference type="SAM" id="MobiDB-lite"/>
    </source>
</evidence>
<dbReference type="GO" id="GO:0005524">
    <property type="term" value="F:ATP binding"/>
    <property type="evidence" value="ECO:0007669"/>
    <property type="project" value="UniProtKB-KW"/>
</dbReference>
<keyword evidence="1" id="KW-0808">Transferase</keyword>
<dbReference type="InterPro" id="IPR050267">
    <property type="entry name" value="Anti-sigma-factor_SerPK"/>
</dbReference>
<dbReference type="Gene3D" id="3.30.565.10">
    <property type="entry name" value="Histidine kinase-like ATPase, C-terminal domain"/>
    <property type="match status" value="1"/>
</dbReference>